<dbReference type="Gene3D" id="3.40.50.2300">
    <property type="match status" value="1"/>
</dbReference>
<dbReference type="Pfam" id="PF13426">
    <property type="entry name" value="PAS_9"/>
    <property type="match status" value="1"/>
</dbReference>
<dbReference type="Proteomes" id="UP001301797">
    <property type="component" value="Chromosome"/>
</dbReference>
<dbReference type="SUPFAM" id="SSF52172">
    <property type="entry name" value="CheY-like"/>
    <property type="match status" value="1"/>
</dbReference>
<dbReference type="SMART" id="SM00448">
    <property type="entry name" value="REC"/>
    <property type="match status" value="1"/>
</dbReference>
<dbReference type="Gene3D" id="3.30.450.20">
    <property type="entry name" value="PAS domain"/>
    <property type="match status" value="2"/>
</dbReference>
<dbReference type="CDD" id="cd00130">
    <property type="entry name" value="PAS"/>
    <property type="match status" value="1"/>
</dbReference>
<feature type="domain" description="Response regulatory" evidence="3">
    <location>
        <begin position="4"/>
        <end position="119"/>
    </location>
</feature>
<proteinExistence type="predicted"/>
<dbReference type="EMBL" id="CP043875">
    <property type="protein sequence ID" value="WOF17019.1"/>
    <property type="molecule type" value="Genomic_DNA"/>
</dbReference>
<dbReference type="GeneID" id="85230538"/>
<evidence type="ECO:0000259" key="3">
    <source>
        <dbReference type="PROSITE" id="PS50110"/>
    </source>
</evidence>
<dbReference type="PROSITE" id="PS50110">
    <property type="entry name" value="RESPONSE_REGULATORY"/>
    <property type="match status" value="1"/>
</dbReference>
<evidence type="ECO:0000313" key="5">
    <source>
        <dbReference type="EMBL" id="WOF17019.1"/>
    </source>
</evidence>
<feature type="modified residue" description="4-aspartylphosphate" evidence="2">
    <location>
        <position position="54"/>
    </location>
</feature>
<dbReference type="PANTHER" id="PTHR44591">
    <property type="entry name" value="STRESS RESPONSE REGULATOR PROTEIN 1"/>
    <property type="match status" value="1"/>
</dbReference>
<dbReference type="RefSeq" id="WP_317136470.1">
    <property type="nucleotide sequence ID" value="NZ_CP043875.1"/>
</dbReference>
<reference evidence="5 6" key="1">
    <citation type="submission" date="2019-09" db="EMBL/GenBank/DDBJ databases">
        <title>The complete genome of Methanoplanus sp. FWC-SCC4.</title>
        <authorList>
            <person name="Chen S.-C."/>
            <person name="Zhou Y.-Z."/>
            <person name="Lai M.-C."/>
        </authorList>
    </citation>
    <scope>NUCLEOTIDE SEQUENCE [LARGE SCALE GENOMIC DNA]</scope>
    <source>
        <strain evidence="5 6">FWC-SCC4</strain>
    </source>
</reference>
<evidence type="ECO:0000256" key="1">
    <source>
        <dbReference type="ARBA" id="ARBA00022553"/>
    </source>
</evidence>
<dbReference type="InterPro" id="IPR001789">
    <property type="entry name" value="Sig_transdc_resp-reg_receiver"/>
</dbReference>
<dbReference type="Pfam" id="PF00072">
    <property type="entry name" value="Response_reg"/>
    <property type="match status" value="1"/>
</dbReference>
<dbReference type="SMART" id="SM00091">
    <property type="entry name" value="PAS"/>
    <property type="match status" value="2"/>
</dbReference>
<name>A0AA97FDM6_9EURY</name>
<feature type="domain" description="PAS" evidence="4">
    <location>
        <begin position="130"/>
        <end position="181"/>
    </location>
</feature>
<evidence type="ECO:0000313" key="6">
    <source>
        <dbReference type="Proteomes" id="UP001301797"/>
    </source>
</evidence>
<dbReference type="CDD" id="cd17534">
    <property type="entry name" value="REC_DC-like"/>
    <property type="match status" value="1"/>
</dbReference>
<dbReference type="InterPro" id="IPR000014">
    <property type="entry name" value="PAS"/>
</dbReference>
<accession>A0AA97FDM6</accession>
<organism evidence="5 6">
    <name type="scientific">Methanochimaera problematica</name>
    <dbReference type="NCBI Taxonomy" id="2609417"/>
    <lineage>
        <taxon>Archaea</taxon>
        <taxon>Methanobacteriati</taxon>
        <taxon>Methanobacteriota</taxon>
        <taxon>Stenosarchaea group</taxon>
        <taxon>Methanomicrobia</taxon>
        <taxon>Methanomicrobiales</taxon>
        <taxon>Methanomicrobiaceae</taxon>
        <taxon>Methanochimaera</taxon>
    </lineage>
</organism>
<dbReference type="KEGG" id="mefw:F1737_10175"/>
<sequence>MNSRILIVEDEGIVSLDIRETLENLGYRVVGEARTGIEAMDLAKEFMPDLILMDIKLHGEIDGIEAADRIYSLYDIPVIYLTSHSDESTLKRALKTNAFGYLVKPFNERELYSNIEMTIHKHRIMKKVEPAEEIDTTLTFVSDAVVTTGHDHIIKRINPAAESVTGWTREEAFGMDFFELFEVDKNVVSDMMEAVSRDAFEKRSLLSWVDNLTLKKKSGEILDISMNIGYVRGNRRIPDEFFFVLIPKGSDGDMKENSLERYYRIIMDAIDVPVYLIDSEMDIVIYNQAFSDLCVSLGVNLNHLDKPAYEVLPSAIFGNKWDYTDIFKSGSAFEKERTYKEGGILRYLSIETIPLTDGRKVTHAAVIVRDLTREKEIEDRDEMVAMNFRAHSKNVEEIADLCGLLKEPLSRARKTASSGDTYEMRKIRESLSEISDVLYEIDMKWLKYEKMRNFFDIQNSLSEDKDNSD</sequence>
<dbReference type="InterPro" id="IPR035965">
    <property type="entry name" value="PAS-like_dom_sf"/>
</dbReference>
<dbReference type="GO" id="GO:0000160">
    <property type="term" value="P:phosphorelay signal transduction system"/>
    <property type="evidence" value="ECO:0007669"/>
    <property type="project" value="InterPro"/>
</dbReference>
<dbReference type="PANTHER" id="PTHR44591:SF3">
    <property type="entry name" value="RESPONSE REGULATORY DOMAIN-CONTAINING PROTEIN"/>
    <property type="match status" value="1"/>
</dbReference>
<keyword evidence="1 2" id="KW-0597">Phosphoprotein</keyword>
<dbReference type="PROSITE" id="PS50112">
    <property type="entry name" value="PAS"/>
    <property type="match status" value="1"/>
</dbReference>
<keyword evidence="6" id="KW-1185">Reference proteome</keyword>
<dbReference type="AlphaFoldDB" id="A0AA97FDM6"/>
<protein>
    <submittedName>
        <fullName evidence="5">Response regulator</fullName>
    </submittedName>
</protein>
<evidence type="ECO:0000259" key="4">
    <source>
        <dbReference type="PROSITE" id="PS50112"/>
    </source>
</evidence>
<dbReference type="SUPFAM" id="SSF55785">
    <property type="entry name" value="PYP-like sensor domain (PAS domain)"/>
    <property type="match status" value="2"/>
</dbReference>
<gene>
    <name evidence="5" type="ORF">F1737_10175</name>
</gene>
<dbReference type="InterPro" id="IPR011006">
    <property type="entry name" value="CheY-like_superfamily"/>
</dbReference>
<dbReference type="InterPro" id="IPR050595">
    <property type="entry name" value="Bact_response_regulator"/>
</dbReference>
<dbReference type="NCBIfam" id="TIGR00229">
    <property type="entry name" value="sensory_box"/>
    <property type="match status" value="1"/>
</dbReference>
<evidence type="ECO:0000256" key="2">
    <source>
        <dbReference type="PROSITE-ProRule" id="PRU00169"/>
    </source>
</evidence>